<dbReference type="Proteomes" id="UP000298021">
    <property type="component" value="Unassembled WGS sequence"/>
</dbReference>
<feature type="binding site" evidence="11">
    <location>
        <position position="116"/>
    </location>
    <ligand>
        <name>ATP</name>
        <dbReference type="ChEBI" id="CHEBI:30616"/>
    </ligand>
</feature>
<comment type="function">
    <text evidence="11">Catalyzes the addition and repair of the essential 3'-terminal CCA sequence in tRNAs without using a nucleic acid template. Adds these three nucleotides in the order of C, C, and A to the tRNA nucleotide-73, using CTP and ATP as substrates and producing inorganic pyrophosphate. tRNA 3'-terminal CCA addition is required both for tRNA processing and repair. Also involved in tRNA surveillance by mediating tandem CCA addition to generate a CCACCA at the 3' terminus of unstable tRNAs. While stable tRNAs receive only 3'-terminal CCA, unstable tRNAs are marked with CCACCA and rapidly degraded.</text>
</comment>
<name>A0A4Z0JK17_9LACO</name>
<dbReference type="GO" id="GO:0001680">
    <property type="term" value="P:tRNA 3'-terminal CCA addition"/>
    <property type="evidence" value="ECO:0007669"/>
    <property type="project" value="UniProtKB-UniRule"/>
</dbReference>
<dbReference type="Pfam" id="PF12627">
    <property type="entry name" value="PolyA_pol_RNAbd"/>
    <property type="match status" value="1"/>
</dbReference>
<keyword evidence="2 11" id="KW-0808">Transferase</keyword>
<evidence type="ECO:0000256" key="8">
    <source>
        <dbReference type="ARBA" id="ARBA00022840"/>
    </source>
</evidence>
<feature type="binding site" evidence="11">
    <location>
        <position position="165"/>
    </location>
    <ligand>
        <name>CTP</name>
        <dbReference type="ChEBI" id="CHEBI:37563"/>
    </ligand>
</feature>
<reference evidence="15 16" key="1">
    <citation type="submission" date="2018-10" db="EMBL/GenBank/DDBJ databases">
        <title>Lactobacillus sp. R7 and Lactobacillus sp. R19 isolated from fermented mustard green product of Taiwan.</title>
        <authorList>
            <person name="Lin S.-T."/>
        </authorList>
    </citation>
    <scope>NUCLEOTIDE SEQUENCE [LARGE SCALE GENOMIC DNA]</scope>
    <source>
        <strain evidence="15 16">BCRC 81127</strain>
    </source>
</reference>
<comment type="similarity">
    <text evidence="11">Belongs to the tRNA nucleotidyltransferase/poly(A) polymerase family. Bacterial CCA-adding enzyme type 3 subfamily.</text>
</comment>
<dbReference type="GO" id="GO:0160016">
    <property type="term" value="F:CCACCA tRNA nucleotidyltransferase activity"/>
    <property type="evidence" value="ECO:0007669"/>
    <property type="project" value="RHEA"/>
</dbReference>
<evidence type="ECO:0000256" key="6">
    <source>
        <dbReference type="ARBA" id="ARBA00022741"/>
    </source>
</evidence>
<evidence type="ECO:0000256" key="9">
    <source>
        <dbReference type="ARBA" id="ARBA00022842"/>
    </source>
</evidence>
<keyword evidence="10 11" id="KW-0694">RNA-binding</keyword>
<feature type="binding site" evidence="11">
    <location>
        <position position="47"/>
    </location>
    <ligand>
        <name>Mg(2+)</name>
        <dbReference type="ChEBI" id="CHEBI:18420"/>
    </ligand>
</feature>
<evidence type="ECO:0000256" key="5">
    <source>
        <dbReference type="ARBA" id="ARBA00022723"/>
    </source>
</evidence>
<feature type="binding site" evidence="11">
    <location>
        <position position="35"/>
    </location>
    <ligand>
        <name>ATP</name>
        <dbReference type="ChEBI" id="CHEBI:30616"/>
    </ligand>
</feature>
<comment type="catalytic activity">
    <reaction evidence="11">
        <text>a tRNA precursor + 2 CTP + ATP = a tRNA with a 3' CCA end + 3 diphosphate</text>
        <dbReference type="Rhea" id="RHEA:14433"/>
        <dbReference type="Rhea" id="RHEA-COMP:10465"/>
        <dbReference type="Rhea" id="RHEA-COMP:10468"/>
        <dbReference type="ChEBI" id="CHEBI:30616"/>
        <dbReference type="ChEBI" id="CHEBI:33019"/>
        <dbReference type="ChEBI" id="CHEBI:37563"/>
        <dbReference type="ChEBI" id="CHEBI:74896"/>
        <dbReference type="ChEBI" id="CHEBI:83071"/>
        <dbReference type="EC" id="2.7.7.72"/>
    </reaction>
</comment>
<dbReference type="Gene3D" id="1.10.246.80">
    <property type="match status" value="1"/>
</dbReference>
<keyword evidence="16" id="KW-1185">Reference proteome</keyword>
<evidence type="ECO:0000313" key="16">
    <source>
        <dbReference type="Proteomes" id="UP000298021"/>
    </source>
</evidence>
<keyword evidence="9 11" id="KW-0460">Magnesium</keyword>
<evidence type="ECO:0000256" key="3">
    <source>
        <dbReference type="ARBA" id="ARBA00022694"/>
    </source>
</evidence>
<feature type="binding site" evidence="11">
    <location>
        <position position="159"/>
    </location>
    <ligand>
        <name>ATP</name>
        <dbReference type="ChEBI" id="CHEBI:30616"/>
    </ligand>
</feature>
<dbReference type="PANTHER" id="PTHR46173">
    <property type="entry name" value="CCA TRNA NUCLEOTIDYLTRANSFERASE 1, MITOCHONDRIAL"/>
    <property type="match status" value="1"/>
</dbReference>
<proteinExistence type="inferred from homology"/>
<feature type="binding site" evidence="11">
    <location>
        <position position="32"/>
    </location>
    <ligand>
        <name>CTP</name>
        <dbReference type="ChEBI" id="CHEBI:37563"/>
    </ligand>
</feature>
<evidence type="ECO:0000256" key="4">
    <source>
        <dbReference type="ARBA" id="ARBA00022695"/>
    </source>
</evidence>
<feature type="binding site" evidence="11">
    <location>
        <position position="168"/>
    </location>
    <ligand>
        <name>CTP</name>
        <dbReference type="ChEBI" id="CHEBI:37563"/>
    </ligand>
</feature>
<dbReference type="OrthoDB" id="9805698at2"/>
<dbReference type="Gene3D" id="3.30.460.10">
    <property type="entry name" value="Beta Polymerase, domain 2"/>
    <property type="match status" value="1"/>
</dbReference>
<comment type="subunit">
    <text evidence="11">Homodimer.</text>
</comment>
<dbReference type="NCBIfam" id="NF009814">
    <property type="entry name" value="PRK13299.1"/>
    <property type="match status" value="1"/>
</dbReference>
<feature type="binding site" evidence="11">
    <location>
        <position position="159"/>
    </location>
    <ligand>
        <name>CTP</name>
        <dbReference type="ChEBI" id="CHEBI:37563"/>
    </ligand>
</feature>
<dbReference type="InterPro" id="IPR050264">
    <property type="entry name" value="Bact_CCA-adding_enz_type3_sf"/>
</dbReference>
<feature type="domain" description="tRNA nucleotidyltransferase/poly(A) polymerase RNA and SrmB- binding" evidence="13">
    <location>
        <begin position="174"/>
        <end position="232"/>
    </location>
</feature>
<dbReference type="Gene3D" id="1.20.58.560">
    <property type="match status" value="1"/>
</dbReference>
<dbReference type="GO" id="GO:0000287">
    <property type="term" value="F:magnesium ion binding"/>
    <property type="evidence" value="ECO:0007669"/>
    <property type="project" value="UniProtKB-UniRule"/>
</dbReference>
<feature type="binding site" evidence="11">
    <location>
        <position position="162"/>
    </location>
    <ligand>
        <name>ATP</name>
        <dbReference type="ChEBI" id="CHEBI:30616"/>
    </ligand>
</feature>
<evidence type="ECO:0000256" key="2">
    <source>
        <dbReference type="ARBA" id="ARBA00022679"/>
    </source>
</evidence>
<comment type="caution">
    <text evidence="15">The sequence shown here is derived from an EMBL/GenBank/DDBJ whole genome shotgun (WGS) entry which is preliminary data.</text>
</comment>
<dbReference type="HAMAP" id="MF_01263">
    <property type="entry name" value="CCA_bact_type3"/>
    <property type="match status" value="1"/>
</dbReference>
<evidence type="ECO:0000256" key="10">
    <source>
        <dbReference type="ARBA" id="ARBA00022884"/>
    </source>
</evidence>
<feature type="binding site" evidence="11">
    <location>
        <position position="168"/>
    </location>
    <ligand>
        <name>ATP</name>
        <dbReference type="ChEBI" id="CHEBI:30616"/>
    </ligand>
</feature>
<evidence type="ECO:0000313" key="15">
    <source>
        <dbReference type="EMBL" id="TGD22633.1"/>
    </source>
</evidence>
<keyword evidence="4 11" id="KW-0548">Nucleotidyltransferase</keyword>
<keyword evidence="7 11" id="KW-0692">RNA repair</keyword>
<dbReference type="EMBL" id="RKLY01000020">
    <property type="protein sequence ID" value="TGD22633.1"/>
    <property type="molecule type" value="Genomic_DNA"/>
</dbReference>
<dbReference type="PANTHER" id="PTHR46173:SF1">
    <property type="entry name" value="CCA TRNA NUCLEOTIDYLTRANSFERASE 1, MITOCHONDRIAL"/>
    <property type="match status" value="1"/>
</dbReference>
<sequence>MQIKQLPEDFKEALPVLEKIEQAGFEAYFVGGSVRDHILGLPIHDVDIATSAYPEEIKHIFKRTIDTGIQHGTVTVLLNDSSYEITTFRTESGYQDFRRPDKVTFVRSLEDDLKRRDFTINALAVDRNGNVIDKFDGLKDLDNHLIKAVGKAEERFHEDALRMMRAVRFQAQLNFTVEEQTAQAIADNAPLLSKIAIERVREEFVKLLLSHSWQTGFAEFLKLHLSDYCPGFKDQRMELAELLESSKDKYFVDEEEAWSAIGYALTLNQGEFNHFLRDWKVSNKTREMSVNTLNMVHLFEVGDYDLWNIYKLGLDNFSRALSLCKMLQVFFDYDALTQKVEQISIKSSHDLKITGKDICQILNVKPGPIIGKSMSQIERAVVEGNVYNNFEELSHYLLSNQ</sequence>
<comment type="miscellaneous">
    <text evidence="11">A single active site specifically recognizes both ATP and CTP and is responsible for their addition.</text>
</comment>
<dbReference type="InterPro" id="IPR032828">
    <property type="entry name" value="PolyA_RNA-bd"/>
</dbReference>
<dbReference type="EC" id="2.7.7.72" evidence="11"/>
<keyword evidence="3 11" id="KW-0819">tRNA processing</keyword>
<evidence type="ECO:0000259" key="13">
    <source>
        <dbReference type="Pfam" id="PF12627"/>
    </source>
</evidence>
<feature type="binding site" evidence="11">
    <location>
        <position position="165"/>
    </location>
    <ligand>
        <name>ATP</name>
        <dbReference type="ChEBI" id="CHEBI:30616"/>
    </ligand>
</feature>
<accession>A0A4Z0JK17</accession>
<dbReference type="InterPro" id="IPR023068">
    <property type="entry name" value="CCA-adding_enz_firmicutes"/>
</dbReference>
<keyword evidence="6 11" id="KW-0547">Nucleotide-binding</keyword>
<evidence type="ECO:0000259" key="12">
    <source>
        <dbReference type="Pfam" id="PF01743"/>
    </source>
</evidence>
<dbReference type="SUPFAM" id="SSF81891">
    <property type="entry name" value="Poly A polymerase C-terminal region-like"/>
    <property type="match status" value="1"/>
</dbReference>
<dbReference type="InterPro" id="IPR002646">
    <property type="entry name" value="PolA_pol_head_dom"/>
</dbReference>
<feature type="binding site" evidence="11">
    <location>
        <position position="162"/>
    </location>
    <ligand>
        <name>CTP</name>
        <dbReference type="ChEBI" id="CHEBI:37563"/>
    </ligand>
</feature>
<keyword evidence="5 11" id="KW-0479">Metal-binding</keyword>
<feature type="binding site" evidence="11">
    <location>
        <position position="32"/>
    </location>
    <ligand>
        <name>ATP</name>
        <dbReference type="ChEBI" id="CHEBI:30616"/>
    </ligand>
</feature>
<dbReference type="Pfam" id="PF13735">
    <property type="entry name" value="tRNA_NucTran2_2"/>
    <property type="match status" value="1"/>
</dbReference>
<organism evidence="15 16">
    <name type="scientific">Companilactobacillus suantsaicola</name>
    <dbReference type="NCBI Taxonomy" id="2487723"/>
    <lineage>
        <taxon>Bacteria</taxon>
        <taxon>Bacillati</taxon>
        <taxon>Bacillota</taxon>
        <taxon>Bacilli</taxon>
        <taxon>Lactobacillales</taxon>
        <taxon>Lactobacillaceae</taxon>
        <taxon>Companilactobacillus</taxon>
    </lineage>
</organism>
<comment type="cofactor">
    <cofactor evidence="1 11">
        <name>Mg(2+)</name>
        <dbReference type="ChEBI" id="CHEBI:18420"/>
    </cofactor>
</comment>
<dbReference type="GO" id="GO:0042245">
    <property type="term" value="P:RNA repair"/>
    <property type="evidence" value="ECO:0007669"/>
    <property type="project" value="UniProtKB-KW"/>
</dbReference>
<feature type="binding site" evidence="11">
    <location>
        <position position="116"/>
    </location>
    <ligand>
        <name>CTP</name>
        <dbReference type="ChEBI" id="CHEBI:37563"/>
    </ligand>
</feature>
<comment type="catalytic activity">
    <reaction evidence="11">
        <text>a tRNA with a 3' CCA end + 2 CTP + ATP = a tRNA with a 3' CCACCA end + 3 diphosphate</text>
        <dbReference type="Rhea" id="RHEA:76235"/>
        <dbReference type="Rhea" id="RHEA-COMP:10468"/>
        <dbReference type="Rhea" id="RHEA-COMP:18655"/>
        <dbReference type="ChEBI" id="CHEBI:30616"/>
        <dbReference type="ChEBI" id="CHEBI:33019"/>
        <dbReference type="ChEBI" id="CHEBI:37563"/>
        <dbReference type="ChEBI" id="CHEBI:83071"/>
        <dbReference type="ChEBI" id="CHEBI:195187"/>
    </reaction>
</comment>
<dbReference type="CDD" id="cd05398">
    <property type="entry name" value="NT_ClassII-CCAase"/>
    <property type="match status" value="1"/>
</dbReference>
<dbReference type="AlphaFoldDB" id="A0A4Z0JK17"/>
<dbReference type="Gene3D" id="1.10.110.30">
    <property type="match status" value="1"/>
</dbReference>
<feature type="domain" description="CCA-adding enzyme C-terminal" evidence="14">
    <location>
        <begin position="253"/>
        <end position="393"/>
    </location>
</feature>
<dbReference type="GO" id="GO:0005524">
    <property type="term" value="F:ATP binding"/>
    <property type="evidence" value="ECO:0007669"/>
    <property type="project" value="UniProtKB-UniRule"/>
</dbReference>
<gene>
    <name evidence="11" type="primary">cca</name>
    <name evidence="15" type="ORF">EGT49_08305</name>
</gene>
<dbReference type="SUPFAM" id="SSF81301">
    <property type="entry name" value="Nucleotidyltransferase"/>
    <property type="match status" value="1"/>
</dbReference>
<dbReference type="GO" id="GO:0000049">
    <property type="term" value="F:tRNA binding"/>
    <property type="evidence" value="ECO:0007669"/>
    <property type="project" value="UniProtKB-UniRule"/>
</dbReference>
<dbReference type="InterPro" id="IPR032810">
    <property type="entry name" value="CCA-adding_enz_C"/>
</dbReference>
<feature type="domain" description="Poly A polymerase head" evidence="12">
    <location>
        <begin position="27"/>
        <end position="146"/>
    </location>
</feature>
<evidence type="ECO:0000256" key="1">
    <source>
        <dbReference type="ARBA" id="ARBA00001946"/>
    </source>
</evidence>
<feature type="binding site" evidence="11">
    <location>
        <position position="45"/>
    </location>
    <ligand>
        <name>Mg(2+)</name>
        <dbReference type="ChEBI" id="CHEBI:18420"/>
    </ligand>
</feature>
<dbReference type="InterPro" id="IPR043519">
    <property type="entry name" value="NT_sf"/>
</dbReference>
<feature type="binding site" evidence="11">
    <location>
        <position position="35"/>
    </location>
    <ligand>
        <name>CTP</name>
        <dbReference type="ChEBI" id="CHEBI:37563"/>
    </ligand>
</feature>
<dbReference type="Pfam" id="PF01743">
    <property type="entry name" value="PolyA_pol"/>
    <property type="match status" value="1"/>
</dbReference>
<evidence type="ECO:0000259" key="14">
    <source>
        <dbReference type="Pfam" id="PF13735"/>
    </source>
</evidence>
<evidence type="ECO:0000256" key="7">
    <source>
        <dbReference type="ARBA" id="ARBA00022800"/>
    </source>
</evidence>
<protein>
    <recommendedName>
        <fullName evidence="11">CCA-adding enzyme</fullName>
        <ecNumber evidence="11">2.7.7.72</ecNumber>
    </recommendedName>
    <alternativeName>
        <fullName evidence="11">CCA tRNA nucleotidyltransferase</fullName>
    </alternativeName>
    <alternativeName>
        <fullName evidence="11">tRNA CCA-pyrophosphorylase</fullName>
    </alternativeName>
    <alternativeName>
        <fullName evidence="11">tRNA adenylyl-/cytidylyl- transferase</fullName>
    </alternativeName>
    <alternativeName>
        <fullName evidence="11">tRNA nucleotidyltransferase</fullName>
    </alternativeName>
    <alternativeName>
        <fullName evidence="11">tRNA-NT</fullName>
    </alternativeName>
</protein>
<dbReference type="RefSeq" id="WP_135373325.1">
    <property type="nucleotide sequence ID" value="NZ_RKLY01000020.1"/>
</dbReference>
<evidence type="ECO:0000256" key="11">
    <source>
        <dbReference type="HAMAP-Rule" id="MF_01263"/>
    </source>
</evidence>
<keyword evidence="8 11" id="KW-0067">ATP-binding</keyword>
<dbReference type="GO" id="GO:0004810">
    <property type="term" value="F:CCA tRNA nucleotidyltransferase activity"/>
    <property type="evidence" value="ECO:0007669"/>
    <property type="project" value="UniProtKB-UniRule"/>
</dbReference>